<dbReference type="SUPFAM" id="SSF50814">
    <property type="entry name" value="Lipocalins"/>
    <property type="match status" value="1"/>
</dbReference>
<sequence>GLNSFVMKLLSIVVIVVASSFIESKYEDRYDLRKLPYDLRPIAEFIGLWELQSKTGNTREFAPPDLIDIAINPLPKFGARAANITHSYFDREKNVIRSEYGFMPVKNATKRDPRIHVAYLTTSSEGFSMMEQGTVRGNKLTFHLKQFLRRTFDVGSTGVDLDIREFERQFELLGFRHMVMKVRAETALGIEGFTANYRKIMP</sequence>
<evidence type="ECO:0000313" key="4">
    <source>
        <dbReference type="WBParaSite" id="PgR009X_g180_t01"/>
    </source>
</evidence>
<dbReference type="AlphaFoldDB" id="A0A915AIX4"/>
<keyword evidence="3" id="KW-1185">Reference proteome</keyword>
<feature type="signal peptide" evidence="1">
    <location>
        <begin position="1"/>
        <end position="24"/>
    </location>
</feature>
<reference evidence="4" key="1">
    <citation type="submission" date="2022-11" db="UniProtKB">
        <authorList>
            <consortium name="WormBaseParasite"/>
        </authorList>
    </citation>
    <scope>IDENTIFICATION</scope>
</reference>
<evidence type="ECO:0000313" key="3">
    <source>
        <dbReference type="Proteomes" id="UP000887569"/>
    </source>
</evidence>
<accession>A0A915AIX4</accession>
<feature type="domain" description="THAP4-like heme-binding" evidence="2">
    <location>
        <begin position="38"/>
        <end position="182"/>
    </location>
</feature>
<dbReference type="WBParaSite" id="PgR009X_g180_t01">
    <property type="protein sequence ID" value="PgR009X_g180_t01"/>
    <property type="gene ID" value="PgR009X_g180"/>
</dbReference>
<dbReference type="Proteomes" id="UP000887569">
    <property type="component" value="Unplaced"/>
</dbReference>
<evidence type="ECO:0000259" key="2">
    <source>
        <dbReference type="Pfam" id="PF08768"/>
    </source>
</evidence>
<dbReference type="InterPro" id="IPR012674">
    <property type="entry name" value="Calycin"/>
</dbReference>
<feature type="chain" id="PRO_5037295157" evidence="1">
    <location>
        <begin position="25"/>
        <end position="202"/>
    </location>
</feature>
<keyword evidence="1" id="KW-0732">Signal</keyword>
<dbReference type="Pfam" id="PF08768">
    <property type="entry name" value="THAP4_heme-bd"/>
    <property type="match status" value="1"/>
</dbReference>
<organism evidence="3 4">
    <name type="scientific">Parascaris univalens</name>
    <name type="common">Nematode worm</name>
    <dbReference type="NCBI Taxonomy" id="6257"/>
    <lineage>
        <taxon>Eukaryota</taxon>
        <taxon>Metazoa</taxon>
        <taxon>Ecdysozoa</taxon>
        <taxon>Nematoda</taxon>
        <taxon>Chromadorea</taxon>
        <taxon>Rhabditida</taxon>
        <taxon>Spirurina</taxon>
        <taxon>Ascaridomorpha</taxon>
        <taxon>Ascaridoidea</taxon>
        <taxon>Ascarididae</taxon>
        <taxon>Parascaris</taxon>
    </lineage>
</organism>
<protein>
    <submittedName>
        <fullName evidence="4">THAP4-like heme-binding beta-barrel domain-containing protein</fullName>
    </submittedName>
</protein>
<evidence type="ECO:0000256" key="1">
    <source>
        <dbReference type="SAM" id="SignalP"/>
    </source>
</evidence>
<dbReference type="Gene3D" id="2.40.128.20">
    <property type="match status" value="1"/>
</dbReference>
<name>A0A915AIX4_PARUN</name>
<proteinExistence type="predicted"/>
<dbReference type="InterPro" id="IPR014878">
    <property type="entry name" value="THAP4-like_heme-bd"/>
</dbReference>